<dbReference type="PANTHER" id="PTHR30126">
    <property type="entry name" value="HTH-TYPE TRANSCRIPTIONAL REGULATOR"/>
    <property type="match status" value="1"/>
</dbReference>
<evidence type="ECO:0000313" key="6">
    <source>
        <dbReference type="EMBL" id="SMQ59022.1"/>
    </source>
</evidence>
<reference evidence="7" key="1">
    <citation type="submission" date="2017-04" db="EMBL/GenBank/DDBJ databases">
        <authorList>
            <person name="Varghese N."/>
            <person name="Submissions S."/>
        </authorList>
    </citation>
    <scope>NUCLEOTIDE SEQUENCE [LARGE SCALE GENOMIC DNA]</scope>
</reference>
<evidence type="ECO:0000256" key="1">
    <source>
        <dbReference type="ARBA" id="ARBA00009437"/>
    </source>
</evidence>
<dbReference type="SUPFAM" id="SSF46785">
    <property type="entry name" value="Winged helix' DNA-binding domain"/>
    <property type="match status" value="1"/>
</dbReference>
<keyword evidence="4" id="KW-0804">Transcription</keyword>
<sequence>MKLGEPTLDQLRIFLAVEEEGSFGGAARRMGRAVSAISYGIAQMEAQLGVTLFAREGSRKPELTDAGRGLLPEARTITDDIDALLAKTRSLQAGLESDVALALDVMVPGEVSAAVLREFRRMFPSVGLRLNIEALGAVTACLIEKEAQLAVCGPVVGDHPDLERQAIGAVELVPVAAPDHPLAAPNVASGESRKHLQIVLSDRSPLTQGREFSVLSPETWRFADLGAKHALLKEGIGWGNMPRHMVREDLERGALVELDLPEKPGADYTLSAVWRRDARPGPATSWLIDALRDRLAQCTDVDPSVRATD</sequence>
<comment type="similarity">
    <text evidence="1">Belongs to the LysR transcriptional regulatory family.</text>
</comment>
<dbReference type="OrthoDB" id="196624at2"/>
<protein>
    <submittedName>
        <fullName evidence="6">DNA-binding transcriptional regulator, LysR family</fullName>
    </submittedName>
</protein>
<feature type="domain" description="HTH lysR-type" evidence="5">
    <location>
        <begin position="6"/>
        <end position="64"/>
    </location>
</feature>
<evidence type="ECO:0000256" key="2">
    <source>
        <dbReference type="ARBA" id="ARBA00023015"/>
    </source>
</evidence>
<proteinExistence type="inferred from homology"/>
<keyword evidence="2" id="KW-0805">Transcription regulation</keyword>
<dbReference type="InterPro" id="IPR036390">
    <property type="entry name" value="WH_DNA-bd_sf"/>
</dbReference>
<dbReference type="Gene3D" id="3.40.190.290">
    <property type="match status" value="1"/>
</dbReference>
<dbReference type="InterPro" id="IPR036388">
    <property type="entry name" value="WH-like_DNA-bd_sf"/>
</dbReference>
<accession>A0A1Y6EEI1</accession>
<dbReference type="PROSITE" id="PS50931">
    <property type="entry name" value="HTH_LYSR"/>
    <property type="match status" value="1"/>
</dbReference>
<dbReference type="GO" id="GO:0003700">
    <property type="term" value="F:DNA-binding transcription factor activity"/>
    <property type="evidence" value="ECO:0007669"/>
    <property type="project" value="InterPro"/>
</dbReference>
<dbReference type="AlphaFoldDB" id="A0A1Y6EEI1"/>
<evidence type="ECO:0000313" key="7">
    <source>
        <dbReference type="Proteomes" id="UP000194420"/>
    </source>
</evidence>
<organism evidence="6 7">
    <name type="scientific">Altererythrobacter xiamenensis</name>
    <dbReference type="NCBI Taxonomy" id="1316679"/>
    <lineage>
        <taxon>Bacteria</taxon>
        <taxon>Pseudomonadati</taxon>
        <taxon>Pseudomonadota</taxon>
        <taxon>Alphaproteobacteria</taxon>
        <taxon>Sphingomonadales</taxon>
        <taxon>Erythrobacteraceae</taxon>
        <taxon>Altererythrobacter</taxon>
    </lineage>
</organism>
<gene>
    <name evidence="6" type="ORF">SAMN06297468_0223</name>
</gene>
<dbReference type="Proteomes" id="UP000194420">
    <property type="component" value="Unassembled WGS sequence"/>
</dbReference>
<name>A0A1Y6EEI1_9SPHN</name>
<dbReference type="RefSeq" id="WP_086436205.1">
    <property type="nucleotide sequence ID" value="NZ_FXWG01000001.1"/>
</dbReference>
<dbReference type="Gene3D" id="1.10.10.10">
    <property type="entry name" value="Winged helix-like DNA-binding domain superfamily/Winged helix DNA-binding domain"/>
    <property type="match status" value="1"/>
</dbReference>
<dbReference type="GO" id="GO:0000976">
    <property type="term" value="F:transcription cis-regulatory region binding"/>
    <property type="evidence" value="ECO:0007669"/>
    <property type="project" value="TreeGrafter"/>
</dbReference>
<evidence type="ECO:0000256" key="3">
    <source>
        <dbReference type="ARBA" id="ARBA00023125"/>
    </source>
</evidence>
<dbReference type="Pfam" id="PF00126">
    <property type="entry name" value="HTH_1"/>
    <property type="match status" value="1"/>
</dbReference>
<keyword evidence="3 6" id="KW-0238">DNA-binding</keyword>
<dbReference type="Pfam" id="PF03466">
    <property type="entry name" value="LysR_substrate"/>
    <property type="match status" value="1"/>
</dbReference>
<dbReference type="InterPro" id="IPR000847">
    <property type="entry name" value="LysR_HTH_N"/>
</dbReference>
<evidence type="ECO:0000259" key="5">
    <source>
        <dbReference type="PROSITE" id="PS50931"/>
    </source>
</evidence>
<keyword evidence="7" id="KW-1185">Reference proteome</keyword>
<evidence type="ECO:0000256" key="4">
    <source>
        <dbReference type="ARBA" id="ARBA00023163"/>
    </source>
</evidence>
<dbReference type="InterPro" id="IPR005119">
    <property type="entry name" value="LysR_subst-bd"/>
</dbReference>
<dbReference type="PANTHER" id="PTHR30126:SF91">
    <property type="entry name" value="LYSR FAMILY TRANSCRIPTIONAL REGULATOR"/>
    <property type="match status" value="1"/>
</dbReference>
<dbReference type="FunFam" id="1.10.10.10:FF:000001">
    <property type="entry name" value="LysR family transcriptional regulator"/>
    <property type="match status" value="1"/>
</dbReference>
<dbReference type="SUPFAM" id="SSF53850">
    <property type="entry name" value="Periplasmic binding protein-like II"/>
    <property type="match status" value="1"/>
</dbReference>
<dbReference type="EMBL" id="FXWG01000001">
    <property type="protein sequence ID" value="SMQ59022.1"/>
    <property type="molecule type" value="Genomic_DNA"/>
</dbReference>